<dbReference type="SMART" id="SM00850">
    <property type="entry name" value="LytTR"/>
    <property type="match status" value="1"/>
</dbReference>
<dbReference type="Pfam" id="PF04397">
    <property type="entry name" value="LytTR"/>
    <property type="match status" value="1"/>
</dbReference>
<evidence type="ECO:0000259" key="4">
    <source>
        <dbReference type="PROSITE" id="PS50110"/>
    </source>
</evidence>
<dbReference type="InterPro" id="IPR011006">
    <property type="entry name" value="CheY-like_superfamily"/>
</dbReference>
<dbReference type="InterPro" id="IPR046947">
    <property type="entry name" value="LytR-like"/>
</dbReference>
<dbReference type="GO" id="GO:0000156">
    <property type="term" value="F:phosphorelay response regulator activity"/>
    <property type="evidence" value="ECO:0007669"/>
    <property type="project" value="InterPro"/>
</dbReference>
<dbReference type="KEGG" id="ril:CRIB_2012"/>
<evidence type="ECO:0000256" key="3">
    <source>
        <dbReference type="PROSITE-ProRule" id="PRU00169"/>
    </source>
</evidence>
<dbReference type="CDD" id="cd17532">
    <property type="entry name" value="REC_LytTR_AlgR-like"/>
    <property type="match status" value="1"/>
</dbReference>
<dbReference type="InterPro" id="IPR001789">
    <property type="entry name" value="Sig_transdc_resp-reg_receiver"/>
</dbReference>
<reference evidence="6 7" key="1">
    <citation type="submission" date="2014-04" db="EMBL/GenBank/DDBJ databases">
        <authorList>
            <person name="Hornung B.V."/>
        </authorList>
    </citation>
    <scope>NUCLEOTIDE SEQUENCE [LARGE SCALE GENOMIC DNA]</scope>
    <source>
        <strain evidence="6 7">CRIB</strain>
    </source>
</reference>
<evidence type="ECO:0000256" key="1">
    <source>
        <dbReference type="ARBA" id="ARBA00018672"/>
    </source>
</evidence>
<keyword evidence="3" id="KW-0597">Phosphoprotein</keyword>
<dbReference type="Gene3D" id="2.20.25.10">
    <property type="match status" value="1"/>
</dbReference>
<dbReference type="AlphaFoldDB" id="A0A1V1I3B7"/>
<dbReference type="PANTHER" id="PTHR37299">
    <property type="entry name" value="TRANSCRIPTIONAL REGULATOR-RELATED"/>
    <property type="match status" value="1"/>
</dbReference>
<dbReference type="GeneID" id="82206037"/>
<dbReference type="GO" id="GO:0003677">
    <property type="term" value="F:DNA binding"/>
    <property type="evidence" value="ECO:0007669"/>
    <property type="project" value="InterPro"/>
</dbReference>
<evidence type="ECO:0000313" key="6">
    <source>
        <dbReference type="EMBL" id="CED94617.1"/>
    </source>
</evidence>
<name>A0A1V1I3B7_9FIRM</name>
<dbReference type="EMBL" id="LN555523">
    <property type="protein sequence ID" value="CED94617.1"/>
    <property type="molecule type" value="Genomic_DNA"/>
</dbReference>
<dbReference type="SUPFAM" id="SSF52172">
    <property type="entry name" value="CheY-like"/>
    <property type="match status" value="1"/>
</dbReference>
<organism evidence="6 7">
    <name type="scientific">Romboutsia ilealis</name>
    <dbReference type="NCBI Taxonomy" id="1115758"/>
    <lineage>
        <taxon>Bacteria</taxon>
        <taxon>Bacillati</taxon>
        <taxon>Bacillota</taxon>
        <taxon>Clostridia</taxon>
        <taxon>Peptostreptococcales</taxon>
        <taxon>Peptostreptococcaceae</taxon>
        <taxon>Romboutsia</taxon>
    </lineage>
</organism>
<dbReference type="Gene3D" id="3.40.50.2300">
    <property type="match status" value="1"/>
</dbReference>
<feature type="domain" description="Response regulatory" evidence="4">
    <location>
        <begin position="2"/>
        <end position="116"/>
    </location>
</feature>
<comment type="function">
    <text evidence="2">May play the central regulatory role in sporulation. It may be an element of the effector pathway responsible for the activation of sporulation genes in response to nutritional stress. Spo0A may act in concert with spo0H (a sigma factor) to control the expression of some genes that are critical to the sporulation process.</text>
</comment>
<dbReference type="Pfam" id="PF00072">
    <property type="entry name" value="Response_reg"/>
    <property type="match status" value="1"/>
</dbReference>
<protein>
    <recommendedName>
        <fullName evidence="1">Stage 0 sporulation protein A homolog</fullName>
    </recommendedName>
</protein>
<feature type="modified residue" description="4-aspartylphosphate" evidence="3">
    <location>
        <position position="53"/>
    </location>
</feature>
<accession>A0A1V1I3B7</accession>
<dbReference type="PROSITE" id="PS50930">
    <property type="entry name" value="HTH_LYTTR"/>
    <property type="match status" value="1"/>
</dbReference>
<evidence type="ECO:0000313" key="7">
    <source>
        <dbReference type="Proteomes" id="UP000245622"/>
    </source>
</evidence>
<dbReference type="PANTHER" id="PTHR37299:SF1">
    <property type="entry name" value="STAGE 0 SPORULATION PROTEIN A HOMOLOG"/>
    <property type="match status" value="1"/>
</dbReference>
<sequence length="249" mass="29437">MRAIIVEDEFPAREELKYFIKNFSKIEILNEFDNGVEVLKFIQENIVDVIFLDINIPLLDGMLLARTINNFKFKPKIVFITAYKEHAVDAFELEAFDYILKPYSDDRIISMLNKLEKSGSSNISTDNKLEEENKIDQRSKASSISLWKNDKLRVVNVKDIYYCEARERETIVYTKDSEYVVKGPIKEFEKNLDSNLFFKTHRSYIVNVFKINEIIPWFNNTYKLRLNDINSEIPVSRSKIKDFRMIMNI</sequence>
<evidence type="ECO:0000259" key="5">
    <source>
        <dbReference type="PROSITE" id="PS50930"/>
    </source>
</evidence>
<dbReference type="InterPro" id="IPR007492">
    <property type="entry name" value="LytTR_DNA-bd_dom"/>
</dbReference>
<evidence type="ECO:0000256" key="2">
    <source>
        <dbReference type="ARBA" id="ARBA00024867"/>
    </source>
</evidence>
<feature type="domain" description="HTH LytTR-type" evidence="5">
    <location>
        <begin position="144"/>
        <end position="249"/>
    </location>
</feature>
<dbReference type="Proteomes" id="UP000245622">
    <property type="component" value="Chromosome 1"/>
</dbReference>
<dbReference type="SMART" id="SM00448">
    <property type="entry name" value="REC"/>
    <property type="match status" value="1"/>
</dbReference>
<keyword evidence="7" id="KW-1185">Reference proteome</keyword>
<dbReference type="Gene3D" id="2.40.50.40">
    <property type="match status" value="1"/>
</dbReference>
<dbReference type="RefSeq" id="WP_180702121.1">
    <property type="nucleotide sequence ID" value="NZ_CAPWPQ010000044.1"/>
</dbReference>
<gene>
    <name evidence="6" type="ORF">CRIB_2012</name>
</gene>
<dbReference type="PROSITE" id="PS50110">
    <property type="entry name" value="RESPONSE_REGULATORY"/>
    <property type="match status" value="1"/>
</dbReference>
<proteinExistence type="predicted"/>